<protein>
    <submittedName>
        <fullName evidence="3">Glycosyltransferase family 4 protein</fullName>
    </submittedName>
</protein>
<organism evidence="3 4">
    <name type="scientific">Occallatibacter riparius</name>
    <dbReference type="NCBI Taxonomy" id="1002689"/>
    <lineage>
        <taxon>Bacteria</taxon>
        <taxon>Pseudomonadati</taxon>
        <taxon>Acidobacteriota</taxon>
        <taxon>Terriglobia</taxon>
        <taxon>Terriglobales</taxon>
        <taxon>Acidobacteriaceae</taxon>
        <taxon>Occallatibacter</taxon>
    </lineage>
</organism>
<accession>A0A9J7BSK2</accession>
<proteinExistence type="predicted"/>
<evidence type="ECO:0000259" key="2">
    <source>
        <dbReference type="Pfam" id="PF00534"/>
    </source>
</evidence>
<evidence type="ECO:0000313" key="4">
    <source>
        <dbReference type="Proteomes" id="UP001059380"/>
    </source>
</evidence>
<feature type="domain" description="Glycosyl transferase family 1" evidence="2">
    <location>
        <begin position="195"/>
        <end position="342"/>
    </location>
</feature>
<dbReference type="InterPro" id="IPR001296">
    <property type="entry name" value="Glyco_trans_1"/>
</dbReference>
<evidence type="ECO:0000313" key="3">
    <source>
        <dbReference type="EMBL" id="UWZ85561.1"/>
    </source>
</evidence>
<dbReference type="GO" id="GO:0009103">
    <property type="term" value="P:lipopolysaccharide biosynthetic process"/>
    <property type="evidence" value="ECO:0007669"/>
    <property type="project" value="TreeGrafter"/>
</dbReference>
<evidence type="ECO:0000256" key="1">
    <source>
        <dbReference type="ARBA" id="ARBA00022679"/>
    </source>
</evidence>
<dbReference type="AlphaFoldDB" id="A0A9J7BSK2"/>
<dbReference type="EMBL" id="CP093313">
    <property type="protein sequence ID" value="UWZ85561.1"/>
    <property type="molecule type" value="Genomic_DNA"/>
</dbReference>
<reference evidence="3" key="1">
    <citation type="submission" date="2021-04" db="EMBL/GenBank/DDBJ databases">
        <title>Phylogenetic analysis of Acidobacteriaceae.</title>
        <authorList>
            <person name="Qiu L."/>
            <person name="Zhang Q."/>
        </authorList>
    </citation>
    <scope>NUCLEOTIDE SEQUENCE</scope>
    <source>
        <strain evidence="3">DSM 25168</strain>
    </source>
</reference>
<dbReference type="GO" id="GO:0016757">
    <property type="term" value="F:glycosyltransferase activity"/>
    <property type="evidence" value="ECO:0007669"/>
    <property type="project" value="InterPro"/>
</dbReference>
<dbReference type="CDD" id="cd03809">
    <property type="entry name" value="GT4_MtfB-like"/>
    <property type="match status" value="1"/>
</dbReference>
<dbReference type="PANTHER" id="PTHR46401:SF2">
    <property type="entry name" value="GLYCOSYLTRANSFERASE WBBK-RELATED"/>
    <property type="match status" value="1"/>
</dbReference>
<keyword evidence="1" id="KW-0808">Transferase</keyword>
<gene>
    <name evidence="3" type="ORF">MOP44_06365</name>
</gene>
<keyword evidence="4" id="KW-1185">Reference proteome</keyword>
<dbReference type="Pfam" id="PF00534">
    <property type="entry name" value="Glycos_transf_1"/>
    <property type="match status" value="1"/>
</dbReference>
<dbReference type="PANTHER" id="PTHR46401">
    <property type="entry name" value="GLYCOSYLTRANSFERASE WBBK-RELATED"/>
    <property type="match status" value="1"/>
</dbReference>
<dbReference type="Gene3D" id="3.40.50.2000">
    <property type="entry name" value="Glycogen Phosphorylase B"/>
    <property type="match status" value="2"/>
</dbReference>
<dbReference type="SUPFAM" id="SSF53756">
    <property type="entry name" value="UDP-Glycosyltransferase/glycogen phosphorylase"/>
    <property type="match status" value="1"/>
</dbReference>
<sequence length="370" mass="41632">MRRRIAIDARLTLHPRTGFGTICHNVLRHIASVDKANDYFFYFDSDPGSIKSQYPAAGYAFGGSKEKTLWCNTFLPRQMRGDRIDVYVTFHDKEIPIIPFSAKVISMVHDLSLINYPVNEFRNIFHKAYYHTMIRVSVRRSNLILTNSDYSREEIIRTLSVPARKLRKITLGVEPGPLADETQMRTTLEKYNIRRPYVFGIGSSAPNQNNIALLKAFRAIESRFPELNLVIGGGRGGAPSFPPELLDEKVIQTGFIENDDLPLVYRAADLFVFPSLHEGFGLPVIEAMAEGVPVITSNVTALPEIAADAALLVWPESVQEIISAMTQLLSDPVLAEEMKQKGLTRARHFNWDTACREIASACMELCDARR</sequence>
<dbReference type="RefSeq" id="WP_260795125.1">
    <property type="nucleotide sequence ID" value="NZ_CP093313.1"/>
</dbReference>
<name>A0A9J7BSK2_9BACT</name>
<dbReference type="Proteomes" id="UP001059380">
    <property type="component" value="Chromosome"/>
</dbReference>
<dbReference type="KEGG" id="orp:MOP44_06365"/>